<protein>
    <recommendedName>
        <fullName evidence="7">Xylanolytic transcriptional activator regulatory domain-containing protein</fullName>
    </recommendedName>
</protein>
<comment type="subcellular location">
    <subcellularLocation>
        <location evidence="1">Nucleus</location>
    </subcellularLocation>
</comment>
<evidence type="ECO:0000256" key="1">
    <source>
        <dbReference type="ARBA" id="ARBA00004123"/>
    </source>
</evidence>
<dbReference type="GO" id="GO:0008270">
    <property type="term" value="F:zinc ion binding"/>
    <property type="evidence" value="ECO:0007669"/>
    <property type="project" value="UniProtKB-KW"/>
</dbReference>
<name>A0A0F4G6Y5_9PEZI</name>
<evidence type="ECO:0000256" key="5">
    <source>
        <dbReference type="ARBA" id="ARBA00022833"/>
    </source>
</evidence>
<gene>
    <name evidence="8" type="ORF">TI39_contig4389g00005</name>
</gene>
<dbReference type="PANTHER" id="PTHR40626:SF1">
    <property type="entry name" value="TRANSCRIPTION FACTOR WITH C2H2 AND ZN(2)-CYS(6) DNA BINDING DOMAIN (EUROFUNG)"/>
    <property type="match status" value="1"/>
</dbReference>
<proteinExistence type="predicted"/>
<keyword evidence="3" id="KW-0677">Repeat</keyword>
<dbReference type="STRING" id="1047168.A0A0F4G6Y5"/>
<reference evidence="8 9" key="1">
    <citation type="submission" date="2015-03" db="EMBL/GenBank/DDBJ databases">
        <title>RNA-seq based gene annotation and comparative genomics of four Zymoseptoria species reveal species-specific pathogenicity related genes and transposable element activity.</title>
        <authorList>
            <person name="Grandaubert J."/>
            <person name="Bhattacharyya A."/>
            <person name="Stukenbrock E.H."/>
        </authorList>
    </citation>
    <scope>NUCLEOTIDE SEQUENCE [LARGE SCALE GENOMIC DNA]</scope>
    <source>
        <strain evidence="8 9">Zb18110</strain>
    </source>
</reference>
<dbReference type="GO" id="GO:0005634">
    <property type="term" value="C:nucleus"/>
    <property type="evidence" value="ECO:0007669"/>
    <property type="project" value="UniProtKB-SubCell"/>
</dbReference>
<comment type="caution">
    <text evidence="8">The sequence shown here is derived from an EMBL/GenBank/DDBJ whole genome shotgun (WGS) entry which is preliminary data.</text>
</comment>
<dbReference type="GO" id="GO:0006351">
    <property type="term" value="P:DNA-templated transcription"/>
    <property type="evidence" value="ECO:0007669"/>
    <property type="project" value="InterPro"/>
</dbReference>
<keyword evidence="2" id="KW-0479">Metal-binding</keyword>
<evidence type="ECO:0000256" key="2">
    <source>
        <dbReference type="ARBA" id="ARBA00022723"/>
    </source>
</evidence>
<accession>A0A0F4G6Y5</accession>
<keyword evidence="6" id="KW-0539">Nucleus</keyword>
<keyword evidence="9" id="KW-1185">Reference proteome</keyword>
<organism evidence="8 9">
    <name type="scientific">Zymoseptoria brevis</name>
    <dbReference type="NCBI Taxonomy" id="1047168"/>
    <lineage>
        <taxon>Eukaryota</taxon>
        <taxon>Fungi</taxon>
        <taxon>Dikarya</taxon>
        <taxon>Ascomycota</taxon>
        <taxon>Pezizomycotina</taxon>
        <taxon>Dothideomycetes</taxon>
        <taxon>Dothideomycetidae</taxon>
        <taxon>Mycosphaerellales</taxon>
        <taxon>Mycosphaerellaceae</taxon>
        <taxon>Zymoseptoria</taxon>
    </lineage>
</organism>
<dbReference type="CDD" id="cd12148">
    <property type="entry name" value="fungal_TF_MHR"/>
    <property type="match status" value="1"/>
</dbReference>
<dbReference type="GO" id="GO:0000978">
    <property type="term" value="F:RNA polymerase II cis-regulatory region sequence-specific DNA binding"/>
    <property type="evidence" value="ECO:0007669"/>
    <property type="project" value="InterPro"/>
</dbReference>
<evidence type="ECO:0000259" key="7">
    <source>
        <dbReference type="Pfam" id="PF04082"/>
    </source>
</evidence>
<dbReference type="GO" id="GO:0000981">
    <property type="term" value="F:DNA-binding transcription factor activity, RNA polymerase II-specific"/>
    <property type="evidence" value="ECO:0007669"/>
    <property type="project" value="InterPro"/>
</dbReference>
<keyword evidence="4" id="KW-0863">Zinc-finger</keyword>
<feature type="domain" description="Xylanolytic transcriptional activator regulatory" evidence="7">
    <location>
        <begin position="145"/>
        <end position="241"/>
    </location>
</feature>
<dbReference type="AlphaFoldDB" id="A0A0F4G6Y5"/>
<sequence length="445" mass="50293">MPGKVPISFLLAFTAPAEHRATATLLVADDGQHVESIPDDEILDVPPASSFSLEYFDAMFWDQQSWATEFLDFTSYAPEDVNTVSYPTPQSRADAVLDDRLAQLRQQLASAHTSLSAKDPTLGAHFDQRLAEQVFTARNLERSVQTYFRLLNPFYPFIHRPSFDCETVSLYLLLAIFLFGCLALPSTELNSFARTVFDIAEEHIFDAPTLQHLHDGTTSYEDVEVLQAALVIEIIQNGTNDPAWQVFVREETRVRLATWALIMDSCFAIMFNSCPLITISEIQTDFPCREDVFEAESEAAFNTLMPCRIPEVRHKPAQTFKDILTDYWTPEAYENVDATGLGVVICALQSRTMTARHWSLLPATQTITLRAADRWERLWHSLTDRDDSKGPPLKGFTKNNEELCSFVRMLVRAGDVEVPSCRYTTIQPTDDIGHLNQFLKTFGTV</sequence>
<dbReference type="InterPro" id="IPR007219">
    <property type="entry name" value="XnlR_reg_dom"/>
</dbReference>
<evidence type="ECO:0000256" key="6">
    <source>
        <dbReference type="ARBA" id="ARBA00023242"/>
    </source>
</evidence>
<dbReference type="EMBL" id="LAFY01004348">
    <property type="protein sequence ID" value="KJX93131.1"/>
    <property type="molecule type" value="Genomic_DNA"/>
</dbReference>
<dbReference type="OrthoDB" id="3648608at2759"/>
<dbReference type="InterPro" id="IPR051059">
    <property type="entry name" value="VerF-like"/>
</dbReference>
<dbReference type="Proteomes" id="UP000033647">
    <property type="component" value="Unassembled WGS sequence"/>
</dbReference>
<dbReference type="GO" id="GO:0000785">
    <property type="term" value="C:chromatin"/>
    <property type="evidence" value="ECO:0007669"/>
    <property type="project" value="TreeGrafter"/>
</dbReference>
<evidence type="ECO:0000313" key="8">
    <source>
        <dbReference type="EMBL" id="KJX93131.1"/>
    </source>
</evidence>
<dbReference type="PANTHER" id="PTHR40626">
    <property type="entry name" value="MIP31509P"/>
    <property type="match status" value="1"/>
</dbReference>
<dbReference type="Pfam" id="PF04082">
    <property type="entry name" value="Fungal_trans"/>
    <property type="match status" value="1"/>
</dbReference>
<evidence type="ECO:0000256" key="3">
    <source>
        <dbReference type="ARBA" id="ARBA00022737"/>
    </source>
</evidence>
<evidence type="ECO:0000313" key="9">
    <source>
        <dbReference type="Proteomes" id="UP000033647"/>
    </source>
</evidence>
<evidence type="ECO:0000256" key="4">
    <source>
        <dbReference type="ARBA" id="ARBA00022771"/>
    </source>
</evidence>
<keyword evidence="5" id="KW-0862">Zinc</keyword>